<dbReference type="Proteomes" id="UP001629367">
    <property type="component" value="Unassembled WGS sequence"/>
</dbReference>
<evidence type="ECO:0000313" key="2">
    <source>
        <dbReference type="Proteomes" id="UP001629367"/>
    </source>
</evidence>
<protein>
    <submittedName>
        <fullName evidence="1">Uncharacterized protein</fullName>
    </submittedName>
</protein>
<name>A0ABW9D588_9BURK</name>
<reference evidence="1 2" key="1">
    <citation type="journal article" date="2024" name="Chem. Sci.">
        <title>Discovery of megapolipeptins by genome mining of a Burkholderiales bacteria collection.</title>
        <authorList>
            <person name="Paulo B.S."/>
            <person name="Recchia M.J.J."/>
            <person name="Lee S."/>
            <person name="Fergusson C.H."/>
            <person name="Romanowski S.B."/>
            <person name="Hernandez A."/>
            <person name="Krull N."/>
            <person name="Liu D.Y."/>
            <person name="Cavanagh H."/>
            <person name="Bos A."/>
            <person name="Gray C.A."/>
            <person name="Murphy B.T."/>
            <person name="Linington R.G."/>
            <person name="Eustaquio A.S."/>
        </authorList>
    </citation>
    <scope>NUCLEOTIDE SEQUENCE [LARGE SCALE GENOMIC DNA]</scope>
    <source>
        <strain evidence="1 2">RL17-335-BIF-A</strain>
    </source>
</reference>
<proteinExistence type="predicted"/>
<evidence type="ECO:0000313" key="1">
    <source>
        <dbReference type="EMBL" id="MFM0593979.1"/>
    </source>
</evidence>
<keyword evidence="2" id="KW-1185">Reference proteome</keyword>
<organism evidence="1 2">
    <name type="scientific">Paraburkholderia dilworthii</name>
    <dbReference type="NCBI Taxonomy" id="948106"/>
    <lineage>
        <taxon>Bacteria</taxon>
        <taxon>Pseudomonadati</taxon>
        <taxon>Pseudomonadota</taxon>
        <taxon>Betaproteobacteria</taxon>
        <taxon>Burkholderiales</taxon>
        <taxon>Burkholderiaceae</taxon>
        <taxon>Paraburkholderia</taxon>
    </lineage>
</organism>
<accession>A0ABW9D588</accession>
<dbReference type="RefSeq" id="WP_408212417.1">
    <property type="nucleotide sequence ID" value="NZ_JAQQBZ010000007.1"/>
</dbReference>
<gene>
    <name evidence="1" type="ORF">PQQ68_13210</name>
</gene>
<comment type="caution">
    <text evidence="1">The sequence shown here is derived from an EMBL/GenBank/DDBJ whole genome shotgun (WGS) entry which is preliminary data.</text>
</comment>
<sequence length="60" mass="6910">MTMFEQWRADVWPDPIGHDDIAVLGTTMYRTFLALYPDETPTPDADEFYGRLWSIAEGQA</sequence>
<dbReference type="EMBL" id="JAQQBZ010000007">
    <property type="protein sequence ID" value="MFM0593979.1"/>
    <property type="molecule type" value="Genomic_DNA"/>
</dbReference>